<sequence>MVFCIVPCRKLEKWAGRPLTRARICLWQTGAAIDKKKIVGICSQTKVDRRNGCLVSLRAGNRFYNSLFVCTIHRRFVEPQNNRTEKERPEFI</sequence>
<comment type="caution">
    <text evidence="1">The sequence shown here is derived from an EMBL/GenBank/DDBJ whole genome shotgun (WGS) entry which is preliminary data.</text>
</comment>
<reference evidence="1 2" key="1">
    <citation type="journal article" date="2019" name="Commun. Biol.">
        <title>The bagworm genome reveals a unique fibroin gene that provides high tensile strength.</title>
        <authorList>
            <person name="Kono N."/>
            <person name="Nakamura H."/>
            <person name="Ohtoshi R."/>
            <person name="Tomita M."/>
            <person name="Numata K."/>
            <person name="Arakawa K."/>
        </authorList>
    </citation>
    <scope>NUCLEOTIDE SEQUENCE [LARGE SCALE GENOMIC DNA]</scope>
</reference>
<name>A0A4C1V1U3_EUMVA</name>
<keyword evidence="2" id="KW-1185">Reference proteome</keyword>
<evidence type="ECO:0000313" key="2">
    <source>
        <dbReference type="Proteomes" id="UP000299102"/>
    </source>
</evidence>
<proteinExistence type="predicted"/>
<evidence type="ECO:0000313" key="1">
    <source>
        <dbReference type="EMBL" id="GBP32257.1"/>
    </source>
</evidence>
<dbReference type="Proteomes" id="UP000299102">
    <property type="component" value="Unassembled WGS sequence"/>
</dbReference>
<dbReference type="AlphaFoldDB" id="A0A4C1V1U3"/>
<gene>
    <name evidence="1" type="ORF">EVAR_86089_1</name>
</gene>
<organism evidence="1 2">
    <name type="scientific">Eumeta variegata</name>
    <name type="common">Bagworm moth</name>
    <name type="synonym">Eumeta japonica</name>
    <dbReference type="NCBI Taxonomy" id="151549"/>
    <lineage>
        <taxon>Eukaryota</taxon>
        <taxon>Metazoa</taxon>
        <taxon>Ecdysozoa</taxon>
        <taxon>Arthropoda</taxon>
        <taxon>Hexapoda</taxon>
        <taxon>Insecta</taxon>
        <taxon>Pterygota</taxon>
        <taxon>Neoptera</taxon>
        <taxon>Endopterygota</taxon>
        <taxon>Lepidoptera</taxon>
        <taxon>Glossata</taxon>
        <taxon>Ditrysia</taxon>
        <taxon>Tineoidea</taxon>
        <taxon>Psychidae</taxon>
        <taxon>Oiketicinae</taxon>
        <taxon>Eumeta</taxon>
    </lineage>
</organism>
<protein>
    <submittedName>
        <fullName evidence="1">Uncharacterized protein</fullName>
    </submittedName>
</protein>
<accession>A0A4C1V1U3</accession>
<dbReference type="EMBL" id="BGZK01000257">
    <property type="protein sequence ID" value="GBP32257.1"/>
    <property type="molecule type" value="Genomic_DNA"/>
</dbReference>